<accession>G2YSK4</accession>
<dbReference type="PANTHER" id="PTHR38848:SF3">
    <property type="entry name" value="G-PROTEIN COUPLED RECEPTORS FAMILY 3 PROFILE DOMAIN-CONTAINING PROTEIN"/>
    <property type="match status" value="1"/>
</dbReference>
<evidence type="ECO:0000313" key="3">
    <source>
        <dbReference type="Proteomes" id="UP000008177"/>
    </source>
</evidence>
<keyword evidence="1" id="KW-1133">Transmembrane helix</keyword>
<keyword evidence="1" id="KW-0812">Transmembrane</keyword>
<dbReference type="InParanoid" id="G2YSK4"/>
<protein>
    <submittedName>
        <fullName evidence="2">Uncharacterized protein</fullName>
    </submittedName>
</protein>
<dbReference type="AlphaFoldDB" id="G2YSK4"/>
<dbReference type="HOGENOM" id="CLU_1992279_0_0_1"/>
<reference evidence="3" key="1">
    <citation type="journal article" date="2011" name="PLoS Genet.">
        <title>Genomic analysis of the necrotrophic fungal pathogens Sclerotinia sclerotiorum and Botrytis cinerea.</title>
        <authorList>
            <person name="Amselem J."/>
            <person name="Cuomo C.A."/>
            <person name="van Kan J.A."/>
            <person name="Viaud M."/>
            <person name="Benito E.P."/>
            <person name="Couloux A."/>
            <person name="Coutinho P.M."/>
            <person name="de Vries R.P."/>
            <person name="Dyer P.S."/>
            <person name="Fillinger S."/>
            <person name="Fournier E."/>
            <person name="Gout L."/>
            <person name="Hahn M."/>
            <person name="Kohn L."/>
            <person name="Lapalu N."/>
            <person name="Plummer K.M."/>
            <person name="Pradier J.M."/>
            <person name="Quevillon E."/>
            <person name="Sharon A."/>
            <person name="Simon A."/>
            <person name="ten Have A."/>
            <person name="Tudzynski B."/>
            <person name="Tudzynski P."/>
            <person name="Wincker P."/>
            <person name="Andrew M."/>
            <person name="Anthouard V."/>
            <person name="Beever R.E."/>
            <person name="Beffa R."/>
            <person name="Benoit I."/>
            <person name="Bouzid O."/>
            <person name="Brault B."/>
            <person name="Chen Z."/>
            <person name="Choquer M."/>
            <person name="Collemare J."/>
            <person name="Cotton P."/>
            <person name="Danchin E.G."/>
            <person name="Da Silva C."/>
            <person name="Gautier A."/>
            <person name="Giraud C."/>
            <person name="Giraud T."/>
            <person name="Gonzalez C."/>
            <person name="Grossetete S."/>
            <person name="Guldener U."/>
            <person name="Henrissat B."/>
            <person name="Howlett B.J."/>
            <person name="Kodira C."/>
            <person name="Kretschmer M."/>
            <person name="Lappartient A."/>
            <person name="Leroch M."/>
            <person name="Levis C."/>
            <person name="Mauceli E."/>
            <person name="Neuveglise C."/>
            <person name="Oeser B."/>
            <person name="Pearson M."/>
            <person name="Poulain J."/>
            <person name="Poussereau N."/>
            <person name="Quesneville H."/>
            <person name="Rascle C."/>
            <person name="Schumacher J."/>
            <person name="Segurens B."/>
            <person name="Sexton A."/>
            <person name="Silva E."/>
            <person name="Sirven C."/>
            <person name="Soanes D.M."/>
            <person name="Talbot N.J."/>
            <person name="Templeton M."/>
            <person name="Yandava C."/>
            <person name="Yarden O."/>
            <person name="Zeng Q."/>
            <person name="Rollins J.A."/>
            <person name="Lebrun M.H."/>
            <person name="Dickman M."/>
        </authorList>
    </citation>
    <scope>NUCLEOTIDE SEQUENCE [LARGE SCALE GENOMIC DNA]</scope>
    <source>
        <strain evidence="3">T4</strain>
    </source>
</reference>
<dbReference type="PANTHER" id="PTHR38848">
    <property type="entry name" value="G-PROTEIN COUPLED RECEPTORS FAMILY 3 PROFILE DOMAIN-CONTAINING PROTEIN"/>
    <property type="match status" value="1"/>
</dbReference>
<feature type="transmembrane region" description="Helical" evidence="1">
    <location>
        <begin position="51"/>
        <end position="77"/>
    </location>
</feature>
<dbReference type="EMBL" id="FQ790351">
    <property type="protein sequence ID" value="CCD54602.1"/>
    <property type="molecule type" value="Genomic_DNA"/>
</dbReference>
<dbReference type="Proteomes" id="UP000008177">
    <property type="component" value="Unplaced contigs"/>
</dbReference>
<feature type="transmembrane region" description="Helical" evidence="1">
    <location>
        <begin position="20"/>
        <end position="39"/>
    </location>
</feature>
<evidence type="ECO:0000256" key="1">
    <source>
        <dbReference type="SAM" id="Phobius"/>
    </source>
</evidence>
<name>G2YSK4_BOTF4</name>
<dbReference type="OrthoDB" id="3210850at2759"/>
<gene>
    <name evidence="2" type="ORF">BofuT4_P126500.1</name>
</gene>
<keyword evidence="1" id="KW-0472">Membrane</keyword>
<organism evidence="2 3">
    <name type="scientific">Botryotinia fuckeliana (strain T4)</name>
    <name type="common">Noble rot fungus</name>
    <name type="synonym">Botrytis cinerea</name>
    <dbReference type="NCBI Taxonomy" id="999810"/>
    <lineage>
        <taxon>Eukaryota</taxon>
        <taxon>Fungi</taxon>
        <taxon>Dikarya</taxon>
        <taxon>Ascomycota</taxon>
        <taxon>Pezizomycotina</taxon>
        <taxon>Leotiomycetes</taxon>
        <taxon>Helotiales</taxon>
        <taxon>Sclerotiniaceae</taxon>
        <taxon>Botrytis</taxon>
    </lineage>
</organism>
<sequence>MGVLMERMAEASTNEPRAGKVFSIILSMISMAALAICMTRRVQNVQDWSRYPLVCWLVILIYFDSLVFVLGSAVVSAGFGVNYSKHMCSNAIILCLSCYMTTKVSAEIRKSDMFFSGWFRPIDSQ</sequence>
<proteinExistence type="predicted"/>
<evidence type="ECO:0000313" key="2">
    <source>
        <dbReference type="EMBL" id="CCD54602.1"/>
    </source>
</evidence>